<dbReference type="SUPFAM" id="SSF56112">
    <property type="entry name" value="Protein kinase-like (PK-like)"/>
    <property type="match status" value="1"/>
</dbReference>
<dbReference type="InterPro" id="IPR008266">
    <property type="entry name" value="Tyr_kinase_AS"/>
</dbReference>
<feature type="domain" description="Protein kinase" evidence="6">
    <location>
        <begin position="25"/>
        <end position="241"/>
    </location>
</feature>
<evidence type="ECO:0000256" key="2">
    <source>
        <dbReference type="ARBA" id="ARBA00022679"/>
    </source>
</evidence>
<dbReference type="SMART" id="SM00220">
    <property type="entry name" value="S_TKc"/>
    <property type="match status" value="1"/>
</dbReference>
<evidence type="ECO:0000256" key="1">
    <source>
        <dbReference type="ARBA" id="ARBA00022527"/>
    </source>
</evidence>
<protein>
    <recommendedName>
        <fullName evidence="6">Protein kinase domain-containing protein</fullName>
    </recommendedName>
</protein>
<dbReference type="PROSITE" id="PS00109">
    <property type="entry name" value="PROTEIN_KINASE_TYR"/>
    <property type="match status" value="1"/>
</dbReference>
<evidence type="ECO:0000313" key="7">
    <source>
        <dbReference type="EMBL" id="OGI61142.1"/>
    </source>
</evidence>
<keyword evidence="3" id="KW-0547">Nucleotide-binding</keyword>
<keyword evidence="2" id="KW-0808">Transferase</keyword>
<evidence type="ECO:0000259" key="6">
    <source>
        <dbReference type="PROSITE" id="PS50011"/>
    </source>
</evidence>
<keyword evidence="4" id="KW-0418">Kinase</keyword>
<dbReference type="Proteomes" id="UP000182253">
    <property type="component" value="Unassembled WGS sequence"/>
</dbReference>
<dbReference type="Gene3D" id="1.10.510.10">
    <property type="entry name" value="Transferase(Phosphotransferase) domain 1"/>
    <property type="match status" value="1"/>
</dbReference>
<dbReference type="EMBL" id="MFTL01000028">
    <property type="protein sequence ID" value="OGI61142.1"/>
    <property type="molecule type" value="Genomic_DNA"/>
</dbReference>
<dbReference type="AlphaFoldDB" id="A0A1F6UUV6"/>
<dbReference type="Pfam" id="PF00069">
    <property type="entry name" value="Pkinase"/>
    <property type="match status" value="1"/>
</dbReference>
<dbReference type="PANTHER" id="PTHR11584">
    <property type="entry name" value="SERINE/THREONINE PROTEIN KINASE"/>
    <property type="match status" value="1"/>
</dbReference>
<dbReference type="InterPro" id="IPR011009">
    <property type="entry name" value="Kinase-like_dom_sf"/>
</dbReference>
<dbReference type="PANTHER" id="PTHR11584:SF369">
    <property type="entry name" value="MITOGEN-ACTIVATED PROTEIN KINASE KINASE KINASE 19-RELATED"/>
    <property type="match status" value="1"/>
</dbReference>
<dbReference type="PROSITE" id="PS50011">
    <property type="entry name" value="PROTEIN_KINASE_DOM"/>
    <property type="match status" value="1"/>
</dbReference>
<name>A0A1F6UUV6_9BACT</name>
<dbReference type="GO" id="GO:0005524">
    <property type="term" value="F:ATP binding"/>
    <property type="evidence" value="ECO:0007669"/>
    <property type="project" value="UniProtKB-KW"/>
</dbReference>
<comment type="caution">
    <text evidence="7">The sequence shown here is derived from an EMBL/GenBank/DDBJ whole genome shotgun (WGS) entry which is preliminary data.</text>
</comment>
<evidence type="ECO:0000256" key="3">
    <source>
        <dbReference type="ARBA" id="ARBA00022741"/>
    </source>
</evidence>
<dbReference type="STRING" id="1801735.A2645_01665"/>
<gene>
    <name evidence="7" type="ORF">A2645_01665</name>
</gene>
<organism evidence="7 8">
    <name type="scientific">Candidatus Nomurabacteria bacterium RIFCSPHIGHO2_01_FULL_39_9</name>
    <dbReference type="NCBI Taxonomy" id="1801735"/>
    <lineage>
        <taxon>Bacteria</taxon>
        <taxon>Candidatus Nomuraibacteriota</taxon>
    </lineage>
</organism>
<evidence type="ECO:0000256" key="5">
    <source>
        <dbReference type="ARBA" id="ARBA00022840"/>
    </source>
</evidence>
<reference evidence="7 8" key="1">
    <citation type="journal article" date="2016" name="Nat. Commun.">
        <title>Thousands of microbial genomes shed light on interconnected biogeochemical processes in an aquifer system.</title>
        <authorList>
            <person name="Anantharaman K."/>
            <person name="Brown C.T."/>
            <person name="Hug L.A."/>
            <person name="Sharon I."/>
            <person name="Castelle C.J."/>
            <person name="Probst A.J."/>
            <person name="Thomas B.C."/>
            <person name="Singh A."/>
            <person name="Wilkins M.J."/>
            <person name="Karaoz U."/>
            <person name="Brodie E.L."/>
            <person name="Williams K.H."/>
            <person name="Hubbard S.S."/>
            <person name="Banfield J.F."/>
        </authorList>
    </citation>
    <scope>NUCLEOTIDE SEQUENCE [LARGE SCALE GENOMIC DNA]</scope>
</reference>
<proteinExistence type="predicted"/>
<sequence length="241" mass="27808">MKIDILRENISEQSRFLKNNIELFFDKLDKIGEGGNATVSAWEGKNSANVCLKKIKELPVLKGNDLEREFDVQSQLFDADIKVPEPFLIFNDEKGNLYYFMERIRGASILEIGQGTKELPANFEIESFFQELENEVKKMHKAGFIHRDLRAGNVMILENGKPCLIDFGTAAKIGNVEDIGMSAYEESVWIYDPIKKDYVPKTGYFLEDIKESLPLLRETLKPKYWQMKGYFPTDQFGQRRS</sequence>
<dbReference type="GO" id="GO:0004674">
    <property type="term" value="F:protein serine/threonine kinase activity"/>
    <property type="evidence" value="ECO:0007669"/>
    <property type="project" value="UniProtKB-KW"/>
</dbReference>
<dbReference type="InterPro" id="IPR000719">
    <property type="entry name" value="Prot_kinase_dom"/>
</dbReference>
<keyword evidence="1" id="KW-0723">Serine/threonine-protein kinase</keyword>
<evidence type="ECO:0000313" key="8">
    <source>
        <dbReference type="Proteomes" id="UP000182253"/>
    </source>
</evidence>
<accession>A0A1F6UUV6</accession>
<evidence type="ECO:0000256" key="4">
    <source>
        <dbReference type="ARBA" id="ARBA00022777"/>
    </source>
</evidence>
<keyword evidence="5" id="KW-0067">ATP-binding</keyword>